<evidence type="ECO:0000313" key="1">
    <source>
        <dbReference type="EMBL" id="MST69532.1"/>
    </source>
</evidence>
<dbReference type="RefSeq" id="WP_154573003.1">
    <property type="nucleotide sequence ID" value="NZ_VUNB01000006.1"/>
</dbReference>
<dbReference type="GO" id="GO:0006281">
    <property type="term" value="P:DNA repair"/>
    <property type="evidence" value="ECO:0007669"/>
    <property type="project" value="TreeGrafter"/>
</dbReference>
<dbReference type="GO" id="GO:0008967">
    <property type="term" value="F:phosphoglycolate phosphatase activity"/>
    <property type="evidence" value="ECO:0007669"/>
    <property type="project" value="TreeGrafter"/>
</dbReference>
<name>A0A6A8M871_9FIRM</name>
<dbReference type="NCBIfam" id="TIGR01509">
    <property type="entry name" value="HAD-SF-IA-v3"/>
    <property type="match status" value="1"/>
</dbReference>
<dbReference type="Gene3D" id="3.40.50.1000">
    <property type="entry name" value="HAD superfamily/HAD-like"/>
    <property type="match status" value="1"/>
</dbReference>
<dbReference type="InterPro" id="IPR023214">
    <property type="entry name" value="HAD_sf"/>
</dbReference>
<dbReference type="PANTHER" id="PTHR43434:SF1">
    <property type="entry name" value="PHOSPHOGLYCOLATE PHOSPHATASE"/>
    <property type="match status" value="1"/>
</dbReference>
<dbReference type="InterPro" id="IPR050155">
    <property type="entry name" value="HAD-like_hydrolase_sf"/>
</dbReference>
<dbReference type="SFLD" id="SFLDG01129">
    <property type="entry name" value="C1.5:_HAD__Beta-PGM__Phosphata"/>
    <property type="match status" value="1"/>
</dbReference>
<dbReference type="NCBIfam" id="TIGR01549">
    <property type="entry name" value="HAD-SF-IA-v1"/>
    <property type="match status" value="1"/>
</dbReference>
<proteinExistence type="predicted"/>
<dbReference type="InterPro" id="IPR006439">
    <property type="entry name" value="HAD-SF_hydro_IA"/>
</dbReference>
<dbReference type="AlphaFoldDB" id="A0A6A8M871"/>
<dbReference type="InterPro" id="IPR036412">
    <property type="entry name" value="HAD-like_sf"/>
</dbReference>
<reference evidence="1" key="1">
    <citation type="submission" date="2019-09" db="EMBL/GenBank/DDBJ databases">
        <title>In-depth cultivation of the pig gut microbiome towards novel bacterial diversity and tailored functional studies.</title>
        <authorList>
            <person name="Wylensek D."/>
            <person name="Hitch T.C.A."/>
            <person name="Clavel T."/>
        </authorList>
    </citation>
    <scope>NUCLEOTIDE SEQUENCE</scope>
    <source>
        <strain evidence="1">RF-744-FAT-WT-3</strain>
    </source>
</reference>
<dbReference type="PANTHER" id="PTHR43434">
    <property type="entry name" value="PHOSPHOGLYCOLATE PHOSPHATASE"/>
    <property type="match status" value="1"/>
</dbReference>
<accession>A0A6A8M871</accession>
<dbReference type="CDD" id="cd07505">
    <property type="entry name" value="HAD_BPGM-like"/>
    <property type="match status" value="1"/>
</dbReference>
<gene>
    <name evidence="1" type="ORF">FYJ66_08040</name>
</gene>
<sequence length="195" mass="22364">MRNTSEKTAIKLHIFDMDGTLLDSMRMWDNISSDYLRTKGIEPPENLASILDPMTFPEVCSYLAVNWNLGSPETVSREIARFLDHQYEEVLQLFPDAMDIIREAEKDKCFRVILSNSSSHQVVAAMGRLGILDYIDEIFTSETLGMRKDSPDIFRRVCRHMGAKPEETIVHDDSEYALKAAAEAGCMVKKYDRYR</sequence>
<comment type="caution">
    <text evidence="1">The sequence shown here is derived from an EMBL/GenBank/DDBJ whole genome shotgun (WGS) entry which is preliminary data.</text>
</comment>
<organism evidence="1">
    <name type="scientific">Baileyella intestinalis</name>
    <dbReference type="NCBI Taxonomy" id="2606709"/>
    <lineage>
        <taxon>Bacteria</taxon>
        <taxon>Bacillati</taxon>
        <taxon>Bacillota</taxon>
        <taxon>Clostridia</taxon>
        <taxon>Peptostreptococcales</taxon>
        <taxon>Anaerovoracaceae</taxon>
        <taxon>Baileyella</taxon>
    </lineage>
</organism>
<dbReference type="EMBL" id="VUNB01000006">
    <property type="protein sequence ID" value="MST69532.1"/>
    <property type="molecule type" value="Genomic_DNA"/>
</dbReference>
<dbReference type="SFLD" id="SFLDS00003">
    <property type="entry name" value="Haloacid_Dehalogenase"/>
    <property type="match status" value="1"/>
</dbReference>
<dbReference type="Pfam" id="PF00702">
    <property type="entry name" value="Hydrolase"/>
    <property type="match status" value="1"/>
</dbReference>
<protein>
    <submittedName>
        <fullName evidence="1">HAD family phosphatase</fullName>
    </submittedName>
</protein>
<dbReference type="SUPFAM" id="SSF56784">
    <property type="entry name" value="HAD-like"/>
    <property type="match status" value="1"/>
</dbReference>